<dbReference type="InterPro" id="IPR009071">
    <property type="entry name" value="HMG_box_dom"/>
</dbReference>
<organism evidence="6 7">
    <name type="scientific">Basidiobolus meristosporus CBS 931.73</name>
    <dbReference type="NCBI Taxonomy" id="1314790"/>
    <lineage>
        <taxon>Eukaryota</taxon>
        <taxon>Fungi</taxon>
        <taxon>Fungi incertae sedis</taxon>
        <taxon>Zoopagomycota</taxon>
        <taxon>Entomophthoromycotina</taxon>
        <taxon>Basidiobolomycetes</taxon>
        <taxon>Basidiobolales</taxon>
        <taxon>Basidiobolaceae</taxon>
        <taxon>Basidiobolus</taxon>
    </lineage>
</organism>
<dbReference type="Pfam" id="PF00505">
    <property type="entry name" value="HMG_box"/>
    <property type="match status" value="1"/>
</dbReference>
<dbReference type="Pfam" id="PF00536">
    <property type="entry name" value="SAM_1"/>
    <property type="match status" value="1"/>
</dbReference>
<evidence type="ECO:0000313" key="6">
    <source>
        <dbReference type="EMBL" id="ORX90605.1"/>
    </source>
</evidence>
<comment type="caution">
    <text evidence="6">The sequence shown here is derived from an EMBL/GenBank/DDBJ whole genome shotgun (WGS) entry which is preliminary data.</text>
</comment>
<evidence type="ECO:0000256" key="4">
    <source>
        <dbReference type="SAM" id="MobiDB-lite"/>
    </source>
</evidence>
<feature type="region of interest" description="Disordered" evidence="4">
    <location>
        <begin position="229"/>
        <end position="253"/>
    </location>
</feature>
<dbReference type="PROSITE" id="PS50118">
    <property type="entry name" value="HMG_BOX_2"/>
    <property type="match status" value="1"/>
</dbReference>
<dbReference type="SUPFAM" id="SSF47769">
    <property type="entry name" value="SAM/Pointed domain"/>
    <property type="match status" value="1"/>
</dbReference>
<feature type="region of interest" description="Disordered" evidence="4">
    <location>
        <begin position="116"/>
        <end position="142"/>
    </location>
</feature>
<dbReference type="OrthoDB" id="1919336at2759"/>
<keyword evidence="7" id="KW-1185">Reference proteome</keyword>
<evidence type="ECO:0000259" key="5">
    <source>
        <dbReference type="PROSITE" id="PS50118"/>
    </source>
</evidence>
<feature type="DNA-binding region" description="HMG box" evidence="3">
    <location>
        <begin position="140"/>
        <end position="206"/>
    </location>
</feature>
<dbReference type="GO" id="GO:0005634">
    <property type="term" value="C:nucleus"/>
    <property type="evidence" value="ECO:0007669"/>
    <property type="project" value="UniProtKB-UniRule"/>
</dbReference>
<sequence length="294" mass="33741">MEVGDFLKKCKLEQYYSTFVSEGFDQLNSLLEITENDLVAMDVKRGHRRLLQREIASMRAFNHSQAFGLSLIPNDESFLSISDTVSTSPVISRMLTPGALSPHSLTIQGHRQISLNTGQYSNPAGKRRYRRHPKPDKNAPEKPASAYVMFSNKVRAEYKNQNMTFTEIAKIVGDRWKAISREEKEQVELSATQAREGYYEALRSYKETDEYKEYQMYLAEFRKKSSSCVRPVGRPRKHPRSDDKIESTMTDPVDNQPSFAYGFELPQSHAFANNRHSESGLEYAVNQPDQTFMI</sequence>
<dbReference type="PANTHER" id="PTHR46040">
    <property type="entry name" value="HIGH MOBILITY GROUP PROTEIN 2"/>
    <property type="match status" value="1"/>
</dbReference>
<dbReference type="Gene3D" id="1.10.30.10">
    <property type="entry name" value="High mobility group box domain"/>
    <property type="match status" value="1"/>
</dbReference>
<proteinExistence type="predicted"/>
<dbReference type="STRING" id="1314790.A0A1Y1XY77"/>
<dbReference type="Gene3D" id="1.10.150.50">
    <property type="entry name" value="Transcription Factor, Ets-1"/>
    <property type="match status" value="1"/>
</dbReference>
<reference evidence="6 7" key="1">
    <citation type="submission" date="2016-07" db="EMBL/GenBank/DDBJ databases">
        <title>Pervasive Adenine N6-methylation of Active Genes in Fungi.</title>
        <authorList>
            <consortium name="DOE Joint Genome Institute"/>
            <person name="Mondo S.J."/>
            <person name="Dannebaum R.O."/>
            <person name="Kuo R.C."/>
            <person name="Labutti K."/>
            <person name="Haridas S."/>
            <person name="Kuo A."/>
            <person name="Salamov A."/>
            <person name="Ahrendt S.R."/>
            <person name="Lipzen A."/>
            <person name="Sullivan W."/>
            <person name="Andreopoulos W.B."/>
            <person name="Clum A."/>
            <person name="Lindquist E."/>
            <person name="Daum C."/>
            <person name="Ramamoorthy G.K."/>
            <person name="Gryganskyi A."/>
            <person name="Culley D."/>
            <person name="Magnuson J.K."/>
            <person name="James T.Y."/>
            <person name="O'Malley M.A."/>
            <person name="Stajich J.E."/>
            <person name="Spatafora J.W."/>
            <person name="Visel A."/>
            <person name="Grigoriev I.V."/>
        </authorList>
    </citation>
    <scope>NUCLEOTIDE SEQUENCE [LARGE SCALE GENOMIC DNA]</scope>
    <source>
        <strain evidence="6 7">CBS 931.73</strain>
    </source>
</reference>
<dbReference type="InterPro" id="IPR001660">
    <property type="entry name" value="SAM"/>
</dbReference>
<keyword evidence="2 3" id="KW-0539">Nucleus</keyword>
<dbReference type="EMBL" id="MCFE01000372">
    <property type="protein sequence ID" value="ORX90605.1"/>
    <property type="molecule type" value="Genomic_DNA"/>
</dbReference>
<dbReference type="InterPro" id="IPR036910">
    <property type="entry name" value="HMG_box_dom_sf"/>
</dbReference>
<evidence type="ECO:0000256" key="2">
    <source>
        <dbReference type="ARBA" id="ARBA00023242"/>
    </source>
</evidence>
<dbReference type="InterPro" id="IPR013761">
    <property type="entry name" value="SAM/pointed_sf"/>
</dbReference>
<dbReference type="GO" id="GO:0010468">
    <property type="term" value="P:regulation of gene expression"/>
    <property type="evidence" value="ECO:0007669"/>
    <property type="project" value="TreeGrafter"/>
</dbReference>
<name>A0A1Y1XY77_9FUNG</name>
<accession>A0A1Y1XY77</accession>
<feature type="domain" description="HMG box" evidence="5">
    <location>
        <begin position="140"/>
        <end position="206"/>
    </location>
</feature>
<dbReference type="Proteomes" id="UP000193498">
    <property type="component" value="Unassembled WGS sequence"/>
</dbReference>
<dbReference type="InterPro" id="IPR051965">
    <property type="entry name" value="ChromReg_NeuronalGeneExpr"/>
</dbReference>
<protein>
    <submittedName>
        <fullName evidence="6">HMG-box</fullName>
    </submittedName>
</protein>
<dbReference type="SMART" id="SM00454">
    <property type="entry name" value="SAM"/>
    <property type="match status" value="1"/>
</dbReference>
<feature type="compositionally biased region" description="Basic residues" evidence="4">
    <location>
        <begin position="125"/>
        <end position="134"/>
    </location>
</feature>
<dbReference type="SUPFAM" id="SSF47095">
    <property type="entry name" value="HMG-box"/>
    <property type="match status" value="1"/>
</dbReference>
<dbReference type="FunCoup" id="A0A1Y1XY77">
    <property type="interactions" value="6"/>
</dbReference>
<dbReference type="InParanoid" id="A0A1Y1XY77"/>
<dbReference type="PANTHER" id="PTHR46040:SF3">
    <property type="entry name" value="HIGH MOBILITY GROUP PROTEIN 2"/>
    <property type="match status" value="1"/>
</dbReference>
<dbReference type="CDD" id="cd09487">
    <property type="entry name" value="SAM_superfamily"/>
    <property type="match status" value="1"/>
</dbReference>
<dbReference type="AlphaFoldDB" id="A0A1Y1XY77"/>
<keyword evidence="1 3" id="KW-0238">DNA-binding</keyword>
<gene>
    <name evidence="6" type="ORF">K493DRAFT_409786</name>
</gene>
<evidence type="ECO:0000256" key="1">
    <source>
        <dbReference type="ARBA" id="ARBA00023125"/>
    </source>
</evidence>
<dbReference type="SMART" id="SM00398">
    <property type="entry name" value="HMG"/>
    <property type="match status" value="1"/>
</dbReference>
<evidence type="ECO:0000313" key="7">
    <source>
        <dbReference type="Proteomes" id="UP000193498"/>
    </source>
</evidence>
<evidence type="ECO:0000256" key="3">
    <source>
        <dbReference type="PROSITE-ProRule" id="PRU00267"/>
    </source>
</evidence>
<dbReference type="GO" id="GO:0003677">
    <property type="term" value="F:DNA binding"/>
    <property type="evidence" value="ECO:0007669"/>
    <property type="project" value="UniProtKB-UniRule"/>
</dbReference>